<protein>
    <submittedName>
        <fullName evidence="10">Mechanosensitive ion channel</fullName>
    </submittedName>
</protein>
<evidence type="ECO:0000256" key="3">
    <source>
        <dbReference type="ARBA" id="ARBA00022475"/>
    </source>
</evidence>
<dbReference type="InterPro" id="IPR006685">
    <property type="entry name" value="MscS_channel_2nd"/>
</dbReference>
<dbReference type="InterPro" id="IPR011066">
    <property type="entry name" value="MscS_channel_C_sf"/>
</dbReference>
<dbReference type="Proteomes" id="UP000481037">
    <property type="component" value="Unassembled WGS sequence"/>
</dbReference>
<keyword evidence="5 7" id="KW-1133">Transmembrane helix</keyword>
<dbReference type="PANTHER" id="PTHR30566:SF25">
    <property type="entry name" value="INNER MEMBRANE PROTEIN"/>
    <property type="match status" value="1"/>
</dbReference>
<keyword evidence="3" id="KW-1003">Cell membrane</keyword>
<evidence type="ECO:0000256" key="4">
    <source>
        <dbReference type="ARBA" id="ARBA00022692"/>
    </source>
</evidence>
<name>A0A6L5QK00_9BURK</name>
<proteinExistence type="inferred from homology"/>
<dbReference type="InterPro" id="IPR011014">
    <property type="entry name" value="MscS_channel_TM-2"/>
</dbReference>
<dbReference type="SUPFAM" id="SSF82689">
    <property type="entry name" value="Mechanosensitive channel protein MscS (YggB), C-terminal domain"/>
    <property type="match status" value="1"/>
</dbReference>
<organism evidence="10 11">
    <name type="scientific">Duganella alba</name>
    <dbReference type="NCBI Taxonomy" id="2666081"/>
    <lineage>
        <taxon>Bacteria</taxon>
        <taxon>Pseudomonadati</taxon>
        <taxon>Pseudomonadota</taxon>
        <taxon>Betaproteobacteria</taxon>
        <taxon>Burkholderiales</taxon>
        <taxon>Oxalobacteraceae</taxon>
        <taxon>Telluria group</taxon>
        <taxon>Duganella</taxon>
    </lineage>
</organism>
<reference evidence="10 11" key="1">
    <citation type="submission" date="2019-11" db="EMBL/GenBank/DDBJ databases">
        <title>Novel species isolated from a subtropical stream in China.</title>
        <authorList>
            <person name="Lu H."/>
        </authorList>
    </citation>
    <scope>NUCLEOTIDE SEQUENCE [LARGE SCALE GENOMIC DNA]</scope>
    <source>
        <strain evidence="10 11">FT25W</strain>
    </source>
</reference>
<comment type="similarity">
    <text evidence="2">Belongs to the MscS (TC 1.A.23) family.</text>
</comment>
<feature type="domain" description="Mechanosensitive ion channel MscS" evidence="8">
    <location>
        <begin position="214"/>
        <end position="281"/>
    </location>
</feature>
<evidence type="ECO:0000259" key="8">
    <source>
        <dbReference type="Pfam" id="PF00924"/>
    </source>
</evidence>
<keyword evidence="6 7" id="KW-0472">Membrane</keyword>
<feature type="transmembrane region" description="Helical" evidence="7">
    <location>
        <begin position="126"/>
        <end position="144"/>
    </location>
</feature>
<feature type="transmembrane region" description="Helical" evidence="7">
    <location>
        <begin position="192"/>
        <end position="212"/>
    </location>
</feature>
<evidence type="ECO:0000256" key="1">
    <source>
        <dbReference type="ARBA" id="ARBA00004651"/>
    </source>
</evidence>
<dbReference type="AlphaFoldDB" id="A0A6L5QK00"/>
<dbReference type="SUPFAM" id="SSF82861">
    <property type="entry name" value="Mechanosensitive channel protein MscS (YggB), transmembrane region"/>
    <property type="match status" value="1"/>
</dbReference>
<dbReference type="Pfam" id="PF21088">
    <property type="entry name" value="MS_channel_1st"/>
    <property type="match status" value="1"/>
</dbReference>
<evidence type="ECO:0000259" key="9">
    <source>
        <dbReference type="Pfam" id="PF21088"/>
    </source>
</evidence>
<dbReference type="EMBL" id="WKJM01000018">
    <property type="protein sequence ID" value="MRX10113.1"/>
    <property type="molecule type" value="Genomic_DNA"/>
</dbReference>
<accession>A0A6L5QK00</accession>
<evidence type="ECO:0000313" key="10">
    <source>
        <dbReference type="EMBL" id="MRX10113.1"/>
    </source>
</evidence>
<feature type="transmembrane region" description="Helical" evidence="7">
    <location>
        <begin position="97"/>
        <end position="114"/>
    </location>
</feature>
<evidence type="ECO:0000256" key="7">
    <source>
        <dbReference type="SAM" id="Phobius"/>
    </source>
</evidence>
<dbReference type="Gene3D" id="2.30.30.60">
    <property type="match status" value="1"/>
</dbReference>
<dbReference type="InterPro" id="IPR049142">
    <property type="entry name" value="MS_channel_1st"/>
</dbReference>
<evidence type="ECO:0000256" key="6">
    <source>
        <dbReference type="ARBA" id="ARBA00023136"/>
    </source>
</evidence>
<sequence length="403" mass="44438">MPFACGATNRAPPPARLRWVNLSLIEQEYGLNIQRYLTPFSNVDGEELMIAAAAAAITFFAIFGLLRLLRRRLCKHDEAGRPDRPAVQLFKETLNRTSMLAVLVVSLLVGLKMLELPPIWEERLGHLWFIVLGFQLVLYLDRAATLGARRYFRNHAENPDSPTTVANTLMVWALKTTVWVIFMLAALSNLGINVSALVASLGIGGIAVALAVQNVLGDLFASLAIAVDKPFEVGDSIAITNVSGTVEHVGLKTTRIRADSGEQVVIGNAELLKNQVRNYKRMQNRRVQFSLRINPATPAALAAKVPDALRAVVERQPDVRADRVHLKSISQDALEYELVFYILNSSYANFMNAQQAVLLGALEVFSELGVDANAPTRRLLFERGAEAANEAAQPERRAQVRPH</sequence>
<feature type="domain" description="Mechanosensitive ion channel transmembrane helices 2/3" evidence="9">
    <location>
        <begin position="174"/>
        <end position="213"/>
    </location>
</feature>
<dbReference type="Pfam" id="PF00924">
    <property type="entry name" value="MS_channel_2nd"/>
    <property type="match status" value="1"/>
</dbReference>
<keyword evidence="4 7" id="KW-0812">Transmembrane</keyword>
<evidence type="ECO:0000256" key="2">
    <source>
        <dbReference type="ARBA" id="ARBA00008017"/>
    </source>
</evidence>
<dbReference type="InterPro" id="IPR023408">
    <property type="entry name" value="MscS_beta-dom_sf"/>
</dbReference>
<dbReference type="GO" id="GO:0008381">
    <property type="term" value="F:mechanosensitive monoatomic ion channel activity"/>
    <property type="evidence" value="ECO:0007669"/>
    <property type="project" value="UniProtKB-ARBA"/>
</dbReference>
<dbReference type="PANTHER" id="PTHR30566">
    <property type="entry name" value="YNAI-RELATED MECHANOSENSITIVE ION CHANNEL"/>
    <property type="match status" value="1"/>
</dbReference>
<comment type="caution">
    <text evidence="10">The sequence shown here is derived from an EMBL/GenBank/DDBJ whole genome shotgun (WGS) entry which is preliminary data.</text>
</comment>
<keyword evidence="11" id="KW-1185">Reference proteome</keyword>
<dbReference type="SUPFAM" id="SSF50182">
    <property type="entry name" value="Sm-like ribonucleoproteins"/>
    <property type="match status" value="1"/>
</dbReference>
<evidence type="ECO:0000256" key="5">
    <source>
        <dbReference type="ARBA" id="ARBA00022989"/>
    </source>
</evidence>
<dbReference type="InterPro" id="IPR010920">
    <property type="entry name" value="LSM_dom_sf"/>
</dbReference>
<comment type="subcellular location">
    <subcellularLocation>
        <location evidence="1">Cell membrane</location>
        <topology evidence="1">Multi-pass membrane protein</topology>
    </subcellularLocation>
</comment>
<feature type="transmembrane region" description="Helical" evidence="7">
    <location>
        <begin position="48"/>
        <end position="69"/>
    </location>
</feature>
<gene>
    <name evidence="10" type="ORF">GJ697_19935</name>
</gene>
<evidence type="ECO:0000313" key="11">
    <source>
        <dbReference type="Proteomes" id="UP000481037"/>
    </source>
</evidence>
<dbReference type="Gene3D" id="1.10.287.1260">
    <property type="match status" value="1"/>
</dbReference>
<dbReference type="GO" id="GO:0005886">
    <property type="term" value="C:plasma membrane"/>
    <property type="evidence" value="ECO:0007669"/>
    <property type="project" value="UniProtKB-SubCell"/>
</dbReference>